<accession>A0A839IS32</accession>
<dbReference type="AlphaFoldDB" id="A0A839IS32"/>
<name>A0A839IS32_9GAMM</name>
<sequence>MSVLSVFYQLRHPYILVDQQQNPFLVNPAAESLLAETQATLSDSLLWQQTLIPLLQGTSEFNDNHFYHNGQTYRLTVSDLSLEDQIIQAIQIEEAQTTREQLHNLYSLLDNLGAYVVSPEKVRFLSNRASVGFIAPGNKAN</sequence>
<evidence type="ECO:0000313" key="1">
    <source>
        <dbReference type="EMBL" id="MBB1488135.1"/>
    </source>
</evidence>
<organism evidence="1 2">
    <name type="scientific">Oceanospirillum sediminis</name>
    <dbReference type="NCBI Taxonomy" id="2760088"/>
    <lineage>
        <taxon>Bacteria</taxon>
        <taxon>Pseudomonadati</taxon>
        <taxon>Pseudomonadota</taxon>
        <taxon>Gammaproteobacteria</taxon>
        <taxon>Oceanospirillales</taxon>
        <taxon>Oceanospirillaceae</taxon>
        <taxon>Oceanospirillum</taxon>
    </lineage>
</organism>
<proteinExistence type="predicted"/>
<keyword evidence="2" id="KW-1185">Reference proteome</keyword>
<gene>
    <name evidence="1" type="ORF">H4O21_16150</name>
</gene>
<protein>
    <submittedName>
        <fullName evidence="1">Uncharacterized protein</fullName>
    </submittedName>
</protein>
<dbReference type="Proteomes" id="UP000565262">
    <property type="component" value="Unassembled WGS sequence"/>
</dbReference>
<comment type="caution">
    <text evidence="1">The sequence shown here is derived from an EMBL/GenBank/DDBJ whole genome shotgun (WGS) entry which is preliminary data.</text>
</comment>
<dbReference type="RefSeq" id="WP_182809909.1">
    <property type="nucleotide sequence ID" value="NZ_JACJFM010000023.1"/>
</dbReference>
<evidence type="ECO:0000313" key="2">
    <source>
        <dbReference type="Proteomes" id="UP000565262"/>
    </source>
</evidence>
<reference evidence="1 2" key="1">
    <citation type="submission" date="2020-08" db="EMBL/GenBank/DDBJ databases">
        <title>Oceanospirillum sp. nov. isolated from marine sediment.</title>
        <authorList>
            <person name="Ji X."/>
        </authorList>
    </citation>
    <scope>NUCLEOTIDE SEQUENCE [LARGE SCALE GENOMIC DNA]</scope>
    <source>
        <strain evidence="1 2">D5</strain>
    </source>
</reference>
<dbReference type="EMBL" id="JACJFM010000023">
    <property type="protein sequence ID" value="MBB1488135.1"/>
    <property type="molecule type" value="Genomic_DNA"/>
</dbReference>